<dbReference type="AlphaFoldDB" id="A0AAV8ZJC4"/>
<reference evidence="1" key="1">
    <citation type="journal article" date="2023" name="Insect Mol. Biol.">
        <title>Genome sequencing provides insights into the evolution of gene families encoding plant cell wall-degrading enzymes in longhorned beetles.</title>
        <authorList>
            <person name="Shin N.R."/>
            <person name="Okamura Y."/>
            <person name="Kirsch R."/>
            <person name="Pauchet Y."/>
        </authorList>
    </citation>
    <scope>NUCLEOTIDE SEQUENCE</scope>
    <source>
        <strain evidence="1">RBIC_L_NR</strain>
    </source>
</reference>
<accession>A0AAV8ZJC4</accession>
<name>A0AAV8ZJC4_9CUCU</name>
<organism evidence="1 2">
    <name type="scientific">Rhamnusium bicolor</name>
    <dbReference type="NCBI Taxonomy" id="1586634"/>
    <lineage>
        <taxon>Eukaryota</taxon>
        <taxon>Metazoa</taxon>
        <taxon>Ecdysozoa</taxon>
        <taxon>Arthropoda</taxon>
        <taxon>Hexapoda</taxon>
        <taxon>Insecta</taxon>
        <taxon>Pterygota</taxon>
        <taxon>Neoptera</taxon>
        <taxon>Endopterygota</taxon>
        <taxon>Coleoptera</taxon>
        <taxon>Polyphaga</taxon>
        <taxon>Cucujiformia</taxon>
        <taxon>Chrysomeloidea</taxon>
        <taxon>Cerambycidae</taxon>
        <taxon>Lepturinae</taxon>
        <taxon>Rhagiini</taxon>
        <taxon>Rhamnusium</taxon>
    </lineage>
</organism>
<dbReference type="SUPFAM" id="SSF57716">
    <property type="entry name" value="Glucocorticoid receptor-like (DNA-binding domain)"/>
    <property type="match status" value="1"/>
</dbReference>
<keyword evidence="2" id="KW-1185">Reference proteome</keyword>
<evidence type="ECO:0008006" key="3">
    <source>
        <dbReference type="Google" id="ProtNLM"/>
    </source>
</evidence>
<comment type="caution">
    <text evidence="1">The sequence shown here is derived from an EMBL/GenBank/DDBJ whole genome shotgun (WGS) entry which is preliminary data.</text>
</comment>
<sequence>MLFYVLLNEEFPQCICPMCISMLKMIFKFIRQFEETQKTLKNTFGKTPTYELHEQDNAQEIKKENVNVIENTDDTAPVEIIFGANKFNLKDVFVIEEAQTEKCSFRGIS</sequence>
<dbReference type="EMBL" id="JANEYF010001281">
    <property type="protein sequence ID" value="KAJ8965013.1"/>
    <property type="molecule type" value="Genomic_DNA"/>
</dbReference>
<evidence type="ECO:0000313" key="2">
    <source>
        <dbReference type="Proteomes" id="UP001162156"/>
    </source>
</evidence>
<proteinExistence type="predicted"/>
<evidence type="ECO:0000313" key="1">
    <source>
        <dbReference type="EMBL" id="KAJ8965013.1"/>
    </source>
</evidence>
<dbReference type="Proteomes" id="UP001162156">
    <property type="component" value="Unassembled WGS sequence"/>
</dbReference>
<gene>
    <name evidence="1" type="ORF">NQ314_004411</name>
</gene>
<protein>
    <recommendedName>
        <fullName evidence="3">ZAD domain-containing protein</fullName>
    </recommendedName>
</protein>